<name>A0A2K1IK85_PHYPA</name>
<dbReference type="InParanoid" id="A0A2K1IK85"/>
<evidence type="ECO:0000313" key="3">
    <source>
        <dbReference type="Proteomes" id="UP000006727"/>
    </source>
</evidence>
<reference evidence="1 3" key="2">
    <citation type="journal article" date="2018" name="Plant J.">
        <title>The Physcomitrella patens chromosome-scale assembly reveals moss genome structure and evolution.</title>
        <authorList>
            <person name="Lang D."/>
            <person name="Ullrich K.K."/>
            <person name="Murat F."/>
            <person name="Fuchs J."/>
            <person name="Jenkins J."/>
            <person name="Haas F.B."/>
            <person name="Piednoel M."/>
            <person name="Gundlach H."/>
            <person name="Van Bel M."/>
            <person name="Meyberg R."/>
            <person name="Vives C."/>
            <person name="Morata J."/>
            <person name="Symeonidi A."/>
            <person name="Hiss M."/>
            <person name="Muchero W."/>
            <person name="Kamisugi Y."/>
            <person name="Saleh O."/>
            <person name="Blanc G."/>
            <person name="Decker E.L."/>
            <person name="van Gessel N."/>
            <person name="Grimwood J."/>
            <person name="Hayes R.D."/>
            <person name="Graham S.W."/>
            <person name="Gunter L.E."/>
            <person name="McDaniel S.F."/>
            <person name="Hoernstein S.N.W."/>
            <person name="Larsson A."/>
            <person name="Li F.W."/>
            <person name="Perroud P.F."/>
            <person name="Phillips J."/>
            <person name="Ranjan P."/>
            <person name="Rokshar D.S."/>
            <person name="Rothfels C.J."/>
            <person name="Schneider L."/>
            <person name="Shu S."/>
            <person name="Stevenson D.W."/>
            <person name="Thummler F."/>
            <person name="Tillich M."/>
            <person name="Villarreal Aguilar J.C."/>
            <person name="Widiez T."/>
            <person name="Wong G.K."/>
            <person name="Wymore A."/>
            <person name="Zhang Y."/>
            <person name="Zimmer A.D."/>
            <person name="Quatrano R.S."/>
            <person name="Mayer K.F.X."/>
            <person name="Goodstein D."/>
            <person name="Casacuberta J.M."/>
            <person name="Vandepoele K."/>
            <person name="Reski R."/>
            <person name="Cuming A.C."/>
            <person name="Tuskan G.A."/>
            <person name="Maumus F."/>
            <person name="Salse J."/>
            <person name="Schmutz J."/>
            <person name="Rensing S.A."/>
        </authorList>
    </citation>
    <scope>NUCLEOTIDE SEQUENCE [LARGE SCALE GENOMIC DNA]</scope>
    <source>
        <strain evidence="2 3">cv. Gransden 2004</strain>
    </source>
</reference>
<dbReference type="EMBL" id="ABEU02000023">
    <property type="protein sequence ID" value="PNR29690.1"/>
    <property type="molecule type" value="Genomic_DNA"/>
</dbReference>
<proteinExistence type="predicted"/>
<evidence type="ECO:0000313" key="1">
    <source>
        <dbReference type="EMBL" id="PNR29690.1"/>
    </source>
</evidence>
<dbReference type="EnsemblPlants" id="Pp3c23_21470V3.1">
    <property type="protein sequence ID" value="PAC:32948976.CDS.1"/>
    <property type="gene ID" value="Pp3c23_21470"/>
</dbReference>
<dbReference type="AlphaFoldDB" id="A0A2K1IK85"/>
<sequence length="53" mass="6174">MIRSLFRSKILEDYSEGDHDSSIWCETRSPFQYFQKALTSEEAPKISFARIGT</sequence>
<dbReference type="Proteomes" id="UP000006727">
    <property type="component" value="Chromosome 23"/>
</dbReference>
<protein>
    <submittedName>
        <fullName evidence="1 2">Uncharacterized protein</fullName>
    </submittedName>
</protein>
<organism evidence="1">
    <name type="scientific">Physcomitrium patens</name>
    <name type="common">Spreading-leaved earth moss</name>
    <name type="synonym">Physcomitrella patens</name>
    <dbReference type="NCBI Taxonomy" id="3218"/>
    <lineage>
        <taxon>Eukaryota</taxon>
        <taxon>Viridiplantae</taxon>
        <taxon>Streptophyta</taxon>
        <taxon>Embryophyta</taxon>
        <taxon>Bryophyta</taxon>
        <taxon>Bryophytina</taxon>
        <taxon>Bryopsida</taxon>
        <taxon>Funariidae</taxon>
        <taxon>Funariales</taxon>
        <taxon>Funariaceae</taxon>
        <taxon>Physcomitrium</taxon>
    </lineage>
</organism>
<gene>
    <name evidence="1" type="ORF">PHYPA_028384</name>
</gene>
<accession>A0A2K1IK85</accession>
<reference evidence="1 3" key="1">
    <citation type="journal article" date="2008" name="Science">
        <title>The Physcomitrella genome reveals evolutionary insights into the conquest of land by plants.</title>
        <authorList>
            <person name="Rensing S."/>
            <person name="Lang D."/>
            <person name="Zimmer A."/>
            <person name="Terry A."/>
            <person name="Salamov A."/>
            <person name="Shapiro H."/>
            <person name="Nishiyama T."/>
            <person name="Perroud P.-F."/>
            <person name="Lindquist E."/>
            <person name="Kamisugi Y."/>
            <person name="Tanahashi T."/>
            <person name="Sakakibara K."/>
            <person name="Fujita T."/>
            <person name="Oishi K."/>
            <person name="Shin-I T."/>
            <person name="Kuroki Y."/>
            <person name="Toyoda A."/>
            <person name="Suzuki Y."/>
            <person name="Hashimoto A."/>
            <person name="Yamaguchi K."/>
            <person name="Sugano A."/>
            <person name="Kohara Y."/>
            <person name="Fujiyama A."/>
            <person name="Anterola A."/>
            <person name="Aoki S."/>
            <person name="Ashton N."/>
            <person name="Barbazuk W.B."/>
            <person name="Barker E."/>
            <person name="Bennetzen J."/>
            <person name="Bezanilla M."/>
            <person name="Blankenship R."/>
            <person name="Cho S.H."/>
            <person name="Dutcher S."/>
            <person name="Estelle M."/>
            <person name="Fawcett J.A."/>
            <person name="Gundlach H."/>
            <person name="Hanada K."/>
            <person name="Heyl A."/>
            <person name="Hicks K.A."/>
            <person name="Hugh J."/>
            <person name="Lohr M."/>
            <person name="Mayer K."/>
            <person name="Melkozernov A."/>
            <person name="Murata T."/>
            <person name="Nelson D."/>
            <person name="Pils B."/>
            <person name="Prigge M."/>
            <person name="Reiss B."/>
            <person name="Renner T."/>
            <person name="Rombauts S."/>
            <person name="Rushton P."/>
            <person name="Sanderfoot A."/>
            <person name="Schween G."/>
            <person name="Shiu S.-H."/>
            <person name="Stueber K."/>
            <person name="Theodoulou F.L."/>
            <person name="Tu H."/>
            <person name="Van de Peer Y."/>
            <person name="Verrier P.J."/>
            <person name="Waters E."/>
            <person name="Wood A."/>
            <person name="Yang L."/>
            <person name="Cove D."/>
            <person name="Cuming A."/>
            <person name="Hasebe M."/>
            <person name="Lucas S."/>
            <person name="Mishler D.B."/>
            <person name="Reski R."/>
            <person name="Grigoriev I."/>
            <person name="Quatrano R.S."/>
            <person name="Boore J.L."/>
        </authorList>
    </citation>
    <scope>NUCLEOTIDE SEQUENCE [LARGE SCALE GENOMIC DNA]</scope>
    <source>
        <strain evidence="2 3">cv. Gransden 2004</strain>
    </source>
</reference>
<evidence type="ECO:0000313" key="2">
    <source>
        <dbReference type="EnsemblPlants" id="PAC:32948976.CDS.1"/>
    </source>
</evidence>
<reference evidence="2" key="3">
    <citation type="submission" date="2020-12" db="UniProtKB">
        <authorList>
            <consortium name="EnsemblPlants"/>
        </authorList>
    </citation>
    <scope>IDENTIFICATION</scope>
</reference>
<keyword evidence="3" id="KW-1185">Reference proteome</keyword>
<dbReference type="Gramene" id="Pp3c23_21470V3.1">
    <property type="protein sequence ID" value="PAC:32948976.CDS.1"/>
    <property type="gene ID" value="Pp3c23_21470"/>
</dbReference>